<keyword evidence="3" id="KW-1185">Reference proteome</keyword>
<sequence>MNRTIKAATISCLLAIAGVIALAFAPAGKAQDTRLAVFDGIEKGQWSIRFRDGSPPRSICVRSGRELLKLKHGKSGCSNVIVANEPDMATVQYSCPGDGYGRTTIRRETRALLQLSSQGIANERPFQVYAEARYQGACQ</sequence>
<feature type="chain" id="PRO_5032951198" description="DUF3617 family protein" evidence="1">
    <location>
        <begin position="31"/>
        <end position="139"/>
    </location>
</feature>
<dbReference type="EMBL" id="JABWTA010000001">
    <property type="protein sequence ID" value="NVE95118.1"/>
    <property type="molecule type" value="Genomic_DNA"/>
</dbReference>
<evidence type="ECO:0008006" key="4">
    <source>
        <dbReference type="Google" id="ProtNLM"/>
    </source>
</evidence>
<protein>
    <recommendedName>
        <fullName evidence="4">DUF3617 family protein</fullName>
    </recommendedName>
</protein>
<evidence type="ECO:0000313" key="3">
    <source>
        <dbReference type="Proteomes" id="UP000546031"/>
    </source>
</evidence>
<accession>A0A850HE67</accession>
<organism evidence="2 3">
    <name type="scientific">Altererythrobacter lutimaris</name>
    <dbReference type="NCBI Taxonomy" id="2743979"/>
    <lineage>
        <taxon>Bacteria</taxon>
        <taxon>Pseudomonadati</taxon>
        <taxon>Pseudomonadota</taxon>
        <taxon>Alphaproteobacteria</taxon>
        <taxon>Sphingomonadales</taxon>
        <taxon>Erythrobacteraceae</taxon>
        <taxon>Altererythrobacter</taxon>
    </lineage>
</organism>
<proteinExistence type="predicted"/>
<evidence type="ECO:0000256" key="1">
    <source>
        <dbReference type="SAM" id="SignalP"/>
    </source>
</evidence>
<keyword evidence="1" id="KW-0732">Signal</keyword>
<name>A0A850HE67_9SPHN</name>
<comment type="caution">
    <text evidence="2">The sequence shown here is derived from an EMBL/GenBank/DDBJ whole genome shotgun (WGS) entry which is preliminary data.</text>
</comment>
<evidence type="ECO:0000313" key="2">
    <source>
        <dbReference type="EMBL" id="NVE95118.1"/>
    </source>
</evidence>
<gene>
    <name evidence="2" type="ORF">HUO12_09435</name>
</gene>
<dbReference type="AlphaFoldDB" id="A0A850HE67"/>
<feature type="signal peptide" evidence="1">
    <location>
        <begin position="1"/>
        <end position="30"/>
    </location>
</feature>
<dbReference type="RefSeq" id="WP_176273314.1">
    <property type="nucleotide sequence ID" value="NZ_JABWTA010000001.1"/>
</dbReference>
<dbReference type="Proteomes" id="UP000546031">
    <property type="component" value="Unassembled WGS sequence"/>
</dbReference>
<reference evidence="2 3" key="1">
    <citation type="submission" date="2020-06" db="EMBL/GenBank/DDBJ databases">
        <title>Altererythrobacter lutimaris sp. nov., a marine bacterium isolated from a tidal flat.</title>
        <authorList>
            <person name="Kim D."/>
            <person name="Yoo Y."/>
            <person name="Kim J.-J."/>
        </authorList>
    </citation>
    <scope>NUCLEOTIDE SEQUENCE [LARGE SCALE GENOMIC DNA]</scope>
    <source>
        <strain evidence="2 3">JGD-16</strain>
    </source>
</reference>